<dbReference type="EMBL" id="KV417675">
    <property type="protein sequence ID" value="KZP10651.1"/>
    <property type="molecule type" value="Genomic_DNA"/>
</dbReference>
<proteinExistence type="predicted"/>
<sequence>MKCTGRSVPLKCFVAIYTAQDTILATFAQVKLDDISRFTSPERIVDIAQRRHEPHPPAATSTQAPASFISHPDDQMCY</sequence>
<reference evidence="2 3" key="1">
    <citation type="journal article" date="2016" name="Mol. Biol. Evol.">
        <title>Comparative Genomics of Early-Diverging Mushroom-Forming Fungi Provides Insights into the Origins of Lignocellulose Decay Capabilities.</title>
        <authorList>
            <person name="Nagy L.G."/>
            <person name="Riley R."/>
            <person name="Tritt A."/>
            <person name="Adam C."/>
            <person name="Daum C."/>
            <person name="Floudas D."/>
            <person name="Sun H."/>
            <person name="Yadav J.S."/>
            <person name="Pangilinan J."/>
            <person name="Larsson K.H."/>
            <person name="Matsuura K."/>
            <person name="Barry K."/>
            <person name="Labutti K."/>
            <person name="Kuo R."/>
            <person name="Ohm R.A."/>
            <person name="Bhattacharya S.S."/>
            <person name="Shirouzu T."/>
            <person name="Yoshinaga Y."/>
            <person name="Martin F.M."/>
            <person name="Grigoriev I.V."/>
            <person name="Hibbett D.S."/>
        </authorList>
    </citation>
    <scope>NUCLEOTIDE SEQUENCE [LARGE SCALE GENOMIC DNA]</scope>
    <source>
        <strain evidence="2 3">CBS 109695</strain>
    </source>
</reference>
<feature type="compositionally biased region" description="Low complexity" evidence="1">
    <location>
        <begin position="58"/>
        <end position="67"/>
    </location>
</feature>
<dbReference type="AlphaFoldDB" id="A0A165ZJC9"/>
<evidence type="ECO:0000313" key="3">
    <source>
        <dbReference type="Proteomes" id="UP000076532"/>
    </source>
</evidence>
<dbReference type="Proteomes" id="UP000076532">
    <property type="component" value="Unassembled WGS sequence"/>
</dbReference>
<keyword evidence="3" id="KW-1185">Reference proteome</keyword>
<protein>
    <submittedName>
        <fullName evidence="2">Uncharacterized protein</fullName>
    </submittedName>
</protein>
<gene>
    <name evidence="2" type="ORF">FIBSPDRAFT_200182</name>
</gene>
<accession>A0A165ZJC9</accession>
<evidence type="ECO:0000256" key="1">
    <source>
        <dbReference type="SAM" id="MobiDB-lite"/>
    </source>
</evidence>
<organism evidence="2 3">
    <name type="scientific">Athelia psychrophila</name>
    <dbReference type="NCBI Taxonomy" id="1759441"/>
    <lineage>
        <taxon>Eukaryota</taxon>
        <taxon>Fungi</taxon>
        <taxon>Dikarya</taxon>
        <taxon>Basidiomycota</taxon>
        <taxon>Agaricomycotina</taxon>
        <taxon>Agaricomycetes</taxon>
        <taxon>Agaricomycetidae</taxon>
        <taxon>Atheliales</taxon>
        <taxon>Atheliaceae</taxon>
        <taxon>Athelia</taxon>
    </lineage>
</organism>
<name>A0A165ZJC9_9AGAM</name>
<evidence type="ECO:0000313" key="2">
    <source>
        <dbReference type="EMBL" id="KZP10651.1"/>
    </source>
</evidence>
<feature type="region of interest" description="Disordered" evidence="1">
    <location>
        <begin position="50"/>
        <end position="78"/>
    </location>
</feature>